<feature type="transmembrane region" description="Helical" evidence="8">
    <location>
        <begin position="370"/>
        <end position="389"/>
    </location>
</feature>
<evidence type="ECO:0000313" key="10">
    <source>
        <dbReference type="EMBL" id="TXC63017.1"/>
    </source>
</evidence>
<feature type="transmembrane region" description="Helical" evidence="8">
    <location>
        <begin position="187"/>
        <end position="208"/>
    </location>
</feature>
<name>A0A5C6TRP1_9SPHN</name>
<gene>
    <name evidence="10" type="ORF">FRZ32_04645</name>
</gene>
<dbReference type="PANTHER" id="PTHR42751:SF1">
    <property type="entry name" value="CATION_PROTON ANTIPORTER YBAL-RELATED"/>
    <property type="match status" value="1"/>
</dbReference>
<feature type="compositionally biased region" description="Basic and acidic residues" evidence="7">
    <location>
        <begin position="582"/>
        <end position="604"/>
    </location>
</feature>
<evidence type="ECO:0000256" key="3">
    <source>
        <dbReference type="ARBA" id="ARBA00022448"/>
    </source>
</evidence>
<dbReference type="Proteomes" id="UP000321249">
    <property type="component" value="Unassembled WGS sequence"/>
</dbReference>
<evidence type="ECO:0000256" key="8">
    <source>
        <dbReference type="SAM" id="Phobius"/>
    </source>
</evidence>
<dbReference type="RefSeq" id="WP_147042418.1">
    <property type="nucleotide sequence ID" value="NZ_BAABIR010000002.1"/>
</dbReference>
<evidence type="ECO:0000259" key="9">
    <source>
        <dbReference type="PROSITE" id="PS51201"/>
    </source>
</evidence>
<dbReference type="PANTHER" id="PTHR42751">
    <property type="entry name" value="SODIUM/HYDROGEN EXCHANGER FAMILY/TRKA DOMAIN PROTEIN"/>
    <property type="match status" value="1"/>
</dbReference>
<feature type="region of interest" description="Disordered" evidence="7">
    <location>
        <begin position="578"/>
        <end position="604"/>
    </location>
</feature>
<keyword evidence="3" id="KW-0813">Transport</keyword>
<feature type="transmembrane region" description="Helical" evidence="8">
    <location>
        <begin position="343"/>
        <end position="363"/>
    </location>
</feature>
<evidence type="ECO:0000256" key="1">
    <source>
        <dbReference type="ARBA" id="ARBA00004141"/>
    </source>
</evidence>
<accession>A0A5C6TRP1</accession>
<evidence type="ECO:0000313" key="11">
    <source>
        <dbReference type="Proteomes" id="UP000321249"/>
    </source>
</evidence>
<dbReference type="OrthoDB" id="9781411at2"/>
<keyword evidence="4 8" id="KW-0812">Transmembrane</keyword>
<dbReference type="GO" id="GO:0006813">
    <property type="term" value="P:potassium ion transport"/>
    <property type="evidence" value="ECO:0007669"/>
    <property type="project" value="InterPro"/>
</dbReference>
<dbReference type="EMBL" id="VOQQ01000001">
    <property type="protein sequence ID" value="TXC63017.1"/>
    <property type="molecule type" value="Genomic_DNA"/>
</dbReference>
<dbReference type="GO" id="GO:0015297">
    <property type="term" value="F:antiporter activity"/>
    <property type="evidence" value="ECO:0007669"/>
    <property type="project" value="InterPro"/>
</dbReference>
<evidence type="ECO:0000256" key="5">
    <source>
        <dbReference type="ARBA" id="ARBA00022989"/>
    </source>
</evidence>
<sequence>MPHDTSLIATIVFGLVLAFAGGLIASKLRLPPLVGYLVAGVAVGPFTPGFVGDAALAGQLAEIGVILLMFGIGLHFSVKDLMAVRRIAIPGAIVQIAVATLLGALLARFWGWSPGAGFVFGLALSVASTVVLLRALEERGTLDSINGRIATGWLVVEDLAMVLALVLLPALAGSLGGGQGEAAGSSLAWTLALTLSKVALFLALVFVVGTRAVPWLLERVARTGSRELFTLSVLATALGIAYGSAALFGVSFALGAFFAGVVLAESDFSYQAAADSLPLQDAFAVLFFVSIGMLFDPGILVREPLAILAVLAIILLGKSAAAFGIVLSFGYPVRTALTVSASLAQIGEFSFILIGLGVGLGIVPTEGRDLILAGALLSIALNPLVFRGLDRLDRWLQRRPALRARLDRGSESLSRLPDEAREGPVNHAVIVGYGRVGRVVGKALTAQGLPIVIVDKDRRRVEALREDGLAAIYGDASTPGILEAAGIEHARLLVIATPEGLRTRRIIELARLINPKIDTAVRTQSDAEVAYLEDQGIGLAIVGARELSFGLARYALRSFGISEKRANAMIQKERISGAGGAFERRPDIPEREAPELRRHSGNDD</sequence>
<comment type="caution">
    <text evidence="10">The sequence shown here is derived from an EMBL/GenBank/DDBJ whole genome shotgun (WGS) entry which is preliminary data.</text>
</comment>
<feature type="transmembrane region" description="Helical" evidence="8">
    <location>
        <begin position="6"/>
        <end position="26"/>
    </location>
</feature>
<dbReference type="Pfam" id="PF00999">
    <property type="entry name" value="Na_H_Exchanger"/>
    <property type="match status" value="1"/>
</dbReference>
<dbReference type="Pfam" id="PF02254">
    <property type="entry name" value="TrkA_N"/>
    <property type="match status" value="1"/>
</dbReference>
<dbReference type="Gene3D" id="1.20.1530.20">
    <property type="match status" value="1"/>
</dbReference>
<feature type="transmembrane region" description="Helical" evidence="8">
    <location>
        <begin position="154"/>
        <end position="175"/>
    </location>
</feature>
<proteinExistence type="inferred from homology"/>
<dbReference type="GO" id="GO:0016020">
    <property type="term" value="C:membrane"/>
    <property type="evidence" value="ECO:0007669"/>
    <property type="project" value="UniProtKB-SubCell"/>
</dbReference>
<dbReference type="InterPro" id="IPR036291">
    <property type="entry name" value="NAD(P)-bd_dom_sf"/>
</dbReference>
<comment type="subcellular location">
    <subcellularLocation>
        <location evidence="1">Membrane</location>
        <topology evidence="1">Multi-pass membrane protein</topology>
    </subcellularLocation>
</comment>
<feature type="transmembrane region" description="Helical" evidence="8">
    <location>
        <begin position="33"/>
        <end position="51"/>
    </location>
</feature>
<evidence type="ECO:0000256" key="4">
    <source>
        <dbReference type="ARBA" id="ARBA00022692"/>
    </source>
</evidence>
<feature type="domain" description="RCK N-terminal" evidence="9">
    <location>
        <begin position="425"/>
        <end position="542"/>
    </location>
</feature>
<dbReference type="InterPro" id="IPR003148">
    <property type="entry name" value="RCK_N"/>
</dbReference>
<organism evidence="10 11">
    <name type="scientific">Allosphingosinicella ginsenosidimutans</name>
    <dbReference type="NCBI Taxonomy" id="1176539"/>
    <lineage>
        <taxon>Bacteria</taxon>
        <taxon>Pseudomonadati</taxon>
        <taxon>Pseudomonadota</taxon>
        <taxon>Alphaproteobacteria</taxon>
        <taxon>Sphingomonadales</taxon>
        <taxon>Sphingomonadaceae</taxon>
        <taxon>Allosphingosinicella</taxon>
    </lineage>
</organism>
<keyword evidence="5 8" id="KW-1133">Transmembrane helix</keyword>
<reference evidence="10 11" key="1">
    <citation type="journal article" date="2015" name="J. Microbiol.">
        <title>Sphingosinicella ginsenosidimutans sp. nov., with ginsenoside converting activity.</title>
        <authorList>
            <person name="Kim J.K."/>
            <person name="Kang M.S."/>
            <person name="Park S.C."/>
            <person name="Kim K.M."/>
            <person name="Choi K."/>
            <person name="Yoon M.H."/>
            <person name="Im W.T."/>
        </authorList>
    </citation>
    <scope>NUCLEOTIDE SEQUENCE [LARGE SCALE GENOMIC DNA]</scope>
    <source>
        <strain evidence="10 11">BS-11</strain>
    </source>
</reference>
<keyword evidence="11" id="KW-1185">Reference proteome</keyword>
<dbReference type="AlphaFoldDB" id="A0A5C6TRP1"/>
<dbReference type="SUPFAM" id="SSF51735">
    <property type="entry name" value="NAD(P)-binding Rossmann-fold domains"/>
    <property type="match status" value="1"/>
</dbReference>
<dbReference type="Gene3D" id="3.40.50.720">
    <property type="entry name" value="NAD(P)-binding Rossmann-like Domain"/>
    <property type="match status" value="1"/>
</dbReference>
<dbReference type="InterPro" id="IPR038770">
    <property type="entry name" value="Na+/solute_symporter_sf"/>
</dbReference>
<evidence type="ECO:0000256" key="7">
    <source>
        <dbReference type="SAM" id="MobiDB-lite"/>
    </source>
</evidence>
<evidence type="ECO:0000256" key="6">
    <source>
        <dbReference type="ARBA" id="ARBA00023136"/>
    </source>
</evidence>
<feature type="transmembrane region" description="Helical" evidence="8">
    <location>
        <begin position="282"/>
        <end position="301"/>
    </location>
</feature>
<protein>
    <submittedName>
        <fullName evidence="10">Kef family K(+) transporter</fullName>
    </submittedName>
</protein>
<keyword evidence="6 8" id="KW-0472">Membrane</keyword>
<evidence type="ECO:0000256" key="2">
    <source>
        <dbReference type="ARBA" id="ARBA00005551"/>
    </source>
</evidence>
<dbReference type="PROSITE" id="PS51201">
    <property type="entry name" value="RCK_N"/>
    <property type="match status" value="1"/>
</dbReference>
<dbReference type="NCBIfam" id="NF007950">
    <property type="entry name" value="PRK10669.1"/>
    <property type="match status" value="1"/>
</dbReference>
<feature type="transmembrane region" description="Helical" evidence="8">
    <location>
        <begin position="57"/>
        <end position="76"/>
    </location>
</feature>
<dbReference type="GO" id="GO:1902600">
    <property type="term" value="P:proton transmembrane transport"/>
    <property type="evidence" value="ECO:0007669"/>
    <property type="project" value="InterPro"/>
</dbReference>
<feature type="transmembrane region" description="Helical" evidence="8">
    <location>
        <begin position="308"/>
        <end position="331"/>
    </location>
</feature>
<feature type="transmembrane region" description="Helical" evidence="8">
    <location>
        <begin position="116"/>
        <end position="133"/>
    </location>
</feature>
<comment type="similarity">
    <text evidence="2">Belongs to the monovalent cation:proton antiporter 2 (CPA2) transporter (TC 2.A.37) family.</text>
</comment>
<feature type="transmembrane region" description="Helical" evidence="8">
    <location>
        <begin position="88"/>
        <end position="110"/>
    </location>
</feature>
<feature type="transmembrane region" description="Helical" evidence="8">
    <location>
        <begin position="229"/>
        <end position="262"/>
    </location>
</feature>
<dbReference type="InterPro" id="IPR006153">
    <property type="entry name" value="Cation/H_exchanger_TM"/>
</dbReference>